<accession>A0ABT3BDN5</accession>
<name>A0ABT3BDN5_9RHOB</name>
<comment type="caution">
    <text evidence="1">The sequence shown here is derived from an EMBL/GenBank/DDBJ whole genome shotgun (WGS) entry which is preliminary data.</text>
</comment>
<gene>
    <name evidence="1" type="ORF">MUB52_09605</name>
</gene>
<dbReference type="EMBL" id="JALIEB010000005">
    <property type="protein sequence ID" value="MCV3271683.1"/>
    <property type="molecule type" value="Genomic_DNA"/>
</dbReference>
<evidence type="ECO:0000313" key="2">
    <source>
        <dbReference type="Proteomes" id="UP001208690"/>
    </source>
</evidence>
<protein>
    <recommendedName>
        <fullName evidence="3">DUF1127 domain-containing protein</fullName>
    </recommendedName>
</protein>
<dbReference type="Proteomes" id="UP001208690">
    <property type="component" value="Unassembled WGS sequence"/>
</dbReference>
<dbReference type="RefSeq" id="WP_263844005.1">
    <property type="nucleotide sequence ID" value="NZ_JALIEB010000005.1"/>
</dbReference>
<evidence type="ECO:0008006" key="3">
    <source>
        <dbReference type="Google" id="ProtNLM"/>
    </source>
</evidence>
<keyword evidence="2" id="KW-1185">Reference proteome</keyword>
<reference evidence="1 2" key="1">
    <citation type="submission" date="2022-04" db="EMBL/GenBank/DDBJ databases">
        <title>Roseobacter sp. WL0113 is a bacterium isolated from neritic sediment.</title>
        <authorList>
            <person name="Wang L."/>
            <person name="He W."/>
            <person name="Zhang D.-F."/>
        </authorList>
    </citation>
    <scope>NUCLEOTIDE SEQUENCE [LARGE SCALE GENOMIC DNA]</scope>
    <source>
        <strain evidence="1 2">WL0113</strain>
    </source>
</reference>
<organism evidence="1 2">
    <name type="scientific">Roseobacter sinensis</name>
    <dbReference type="NCBI Taxonomy" id="2931391"/>
    <lineage>
        <taxon>Bacteria</taxon>
        <taxon>Pseudomonadati</taxon>
        <taxon>Pseudomonadota</taxon>
        <taxon>Alphaproteobacteria</taxon>
        <taxon>Rhodobacterales</taxon>
        <taxon>Roseobacteraceae</taxon>
        <taxon>Roseobacter</taxon>
    </lineage>
</organism>
<proteinExistence type="predicted"/>
<sequence>MTTLSTLTRYFEQRGKRIRWRATRRFLAGLPDHLRRDVGVAATGEPFDPRRRPGP</sequence>
<evidence type="ECO:0000313" key="1">
    <source>
        <dbReference type="EMBL" id="MCV3271683.1"/>
    </source>
</evidence>